<sequence length="76" mass="8163">MFLPSASGTLARRVQRPQTTLYDVVNVGEIPGEIDPVFPPVHSYRLPLENVSGKEEVSHVGSSPGAIDGEESQPGY</sequence>
<feature type="region of interest" description="Disordered" evidence="1">
    <location>
        <begin position="52"/>
        <end position="76"/>
    </location>
</feature>
<dbReference type="Proteomes" id="UP000607653">
    <property type="component" value="Unassembled WGS sequence"/>
</dbReference>
<protein>
    <submittedName>
        <fullName evidence="2">Uncharacterized protein</fullName>
    </submittedName>
</protein>
<reference evidence="2 3" key="1">
    <citation type="journal article" date="2020" name="Mol. Biol. Evol.">
        <title>Distinct Expression and Methylation Patterns for Genes with Different Fates following a Single Whole-Genome Duplication in Flowering Plants.</title>
        <authorList>
            <person name="Shi T."/>
            <person name="Rahmani R.S."/>
            <person name="Gugger P.F."/>
            <person name="Wang M."/>
            <person name="Li H."/>
            <person name="Zhang Y."/>
            <person name="Li Z."/>
            <person name="Wang Q."/>
            <person name="Van de Peer Y."/>
            <person name="Marchal K."/>
            <person name="Chen J."/>
        </authorList>
    </citation>
    <scope>NUCLEOTIDE SEQUENCE [LARGE SCALE GENOMIC DNA]</scope>
    <source>
        <tissue evidence="2">Leaf</tissue>
    </source>
</reference>
<comment type="caution">
    <text evidence="2">The sequence shown here is derived from an EMBL/GenBank/DDBJ whole genome shotgun (WGS) entry which is preliminary data.</text>
</comment>
<evidence type="ECO:0000313" key="3">
    <source>
        <dbReference type="Proteomes" id="UP000607653"/>
    </source>
</evidence>
<evidence type="ECO:0000256" key="1">
    <source>
        <dbReference type="SAM" id="MobiDB-lite"/>
    </source>
</evidence>
<gene>
    <name evidence="2" type="ORF">HUJ06_003772</name>
</gene>
<keyword evidence="3" id="KW-1185">Reference proteome</keyword>
<organism evidence="2 3">
    <name type="scientific">Nelumbo nucifera</name>
    <name type="common">Sacred lotus</name>
    <dbReference type="NCBI Taxonomy" id="4432"/>
    <lineage>
        <taxon>Eukaryota</taxon>
        <taxon>Viridiplantae</taxon>
        <taxon>Streptophyta</taxon>
        <taxon>Embryophyta</taxon>
        <taxon>Tracheophyta</taxon>
        <taxon>Spermatophyta</taxon>
        <taxon>Magnoliopsida</taxon>
        <taxon>Proteales</taxon>
        <taxon>Nelumbonaceae</taxon>
        <taxon>Nelumbo</taxon>
    </lineage>
</organism>
<evidence type="ECO:0000313" key="2">
    <source>
        <dbReference type="EMBL" id="DAD45542.1"/>
    </source>
</evidence>
<dbReference type="EMBL" id="DUZY01000007">
    <property type="protein sequence ID" value="DAD45542.1"/>
    <property type="molecule type" value="Genomic_DNA"/>
</dbReference>
<accession>A0A822ZK63</accession>
<dbReference type="AlphaFoldDB" id="A0A822ZK63"/>
<proteinExistence type="predicted"/>
<name>A0A822ZK63_NELNU</name>